<dbReference type="OMA" id="CGLPHEP"/>
<dbReference type="InterPro" id="IPR001806">
    <property type="entry name" value="Small_GTPase"/>
</dbReference>
<evidence type="ECO:0000256" key="1">
    <source>
        <dbReference type="ARBA" id="ARBA00022741"/>
    </source>
</evidence>
<dbReference type="CDD" id="cd00154">
    <property type="entry name" value="Rab"/>
    <property type="match status" value="1"/>
</dbReference>
<dbReference type="FunFam" id="3.40.50.300:FF:001129">
    <property type="entry name" value="ras-related protein Rab-44 isoform X2"/>
    <property type="match status" value="1"/>
</dbReference>
<dbReference type="Ensembl" id="ENSACUT00000000679.1">
    <property type="protein sequence ID" value="ENSACUP00000000633.1"/>
    <property type="gene ID" value="ENSACUG00000000483.1"/>
</dbReference>
<evidence type="ECO:0000313" key="5">
    <source>
        <dbReference type="Ensembl" id="ENSACUP00000000633.1"/>
    </source>
</evidence>
<dbReference type="PRINTS" id="PR00449">
    <property type="entry name" value="RASTRNSFRMNG"/>
</dbReference>
<feature type="region of interest" description="Disordered" evidence="4">
    <location>
        <begin position="423"/>
        <end position="572"/>
    </location>
</feature>
<feature type="compositionally biased region" description="Basic and acidic residues" evidence="4">
    <location>
        <begin position="450"/>
        <end position="464"/>
    </location>
</feature>
<sequence length="737" mass="78490">MEAEDAQADTQLYGGLSPEDSQGEEGGATVQLREEAEDGGRGQGECGLPHEPELELQGAGVGQGEGAGADVQAQEEAAILDRLEDQSSDANMQLLPETDKLKSVPGGSTEADLGPEQGESMAPDVQPLGQVDKPELVEMVEAEGSWVDTQLRGDESSETPQGGGNHATVQLREEAEDGGRGQGECGLPHEPELAIQGAGVGQGEGTGAHVQAREEAAILDRLEDQSSDANMQLKAEAVELKSTSGGSTEADLASLGAAGMRDGEQSQTPGLEAGLCVSLTADTWEGAADVRVSPPVTLRPKRAAATEGPGLEAMVGALTGQDGQILEGTQTLEILQEERSDAEERPLDGAPVLEMVQGERLETGARISGETQSLGLKQGHDDIASVLAPLVSEVTLQSSMLKLETMMQEDVLVPDVQRLGTSGQAAQSELQEQVSAQADKVRLHPASQQPEEKPPHVMETERVAARPAKPPKQELSPASTLHTRVQQKEDSGNDQSGMVLGDSSLGDSANSSTQPPRQLLGEQSKDLSVGQQEKQQEVGQKMTQEDEPSLREPGALTADGAGPAPRDSPGASLDPDHLYNVLFVGDSHVGKTSFLYRLHADTFNPHLTATVGLDYQIKNLVVDNKRFALRLWDSAGQERYHSITKQFFRKADGVVLMYDITSEYSFSDVRYWLSCIQEGAEDGVAILLLGNKTDCAAERRVPTKEGERLAKEYQLMFYECSAASGHNVSESMVSLIR</sequence>
<keyword evidence="1" id="KW-0547">Nucleotide-binding</keyword>
<reference evidence="5" key="2">
    <citation type="submission" date="2025-09" db="UniProtKB">
        <authorList>
            <consortium name="Ensembl"/>
        </authorList>
    </citation>
    <scope>IDENTIFICATION</scope>
</reference>
<dbReference type="Gene3D" id="3.40.50.300">
    <property type="entry name" value="P-loop containing nucleotide triphosphate hydrolases"/>
    <property type="match status" value="1"/>
</dbReference>
<keyword evidence="6" id="KW-1185">Reference proteome</keyword>
<evidence type="ECO:0000256" key="3">
    <source>
        <dbReference type="ARBA" id="ARBA00023288"/>
    </source>
</evidence>
<keyword evidence="2" id="KW-0342">GTP-binding</keyword>
<feature type="compositionally biased region" description="Polar residues" evidence="4">
    <location>
        <begin position="505"/>
        <end position="516"/>
    </location>
</feature>
<dbReference type="Pfam" id="PF00071">
    <property type="entry name" value="Ras"/>
    <property type="match status" value="1"/>
</dbReference>
<dbReference type="InterPro" id="IPR005225">
    <property type="entry name" value="Small_GTP-bd"/>
</dbReference>
<feature type="region of interest" description="Disordered" evidence="4">
    <location>
        <begin position="1"/>
        <end position="128"/>
    </location>
</feature>
<evidence type="ECO:0000256" key="2">
    <source>
        <dbReference type="ARBA" id="ARBA00023134"/>
    </source>
</evidence>
<dbReference type="SUPFAM" id="SSF52540">
    <property type="entry name" value="P-loop containing nucleoside triphosphate hydrolases"/>
    <property type="match status" value="1"/>
</dbReference>
<accession>A0A663LMP8</accession>
<proteinExistence type="predicted"/>
<keyword evidence="3" id="KW-0449">Lipoprotein</keyword>
<evidence type="ECO:0008006" key="7">
    <source>
        <dbReference type="Google" id="ProtNLM"/>
    </source>
</evidence>
<feature type="region of interest" description="Disordered" evidence="4">
    <location>
        <begin position="145"/>
        <end position="213"/>
    </location>
</feature>
<dbReference type="InterPro" id="IPR050227">
    <property type="entry name" value="Rab"/>
</dbReference>
<dbReference type="GO" id="GO:0005525">
    <property type="term" value="F:GTP binding"/>
    <property type="evidence" value="ECO:0007669"/>
    <property type="project" value="UniProtKB-KW"/>
</dbReference>
<evidence type="ECO:0000256" key="4">
    <source>
        <dbReference type="SAM" id="MobiDB-lite"/>
    </source>
</evidence>
<dbReference type="AlphaFoldDB" id="A0A663LMP8"/>
<dbReference type="SMART" id="SM00175">
    <property type="entry name" value="RAB"/>
    <property type="match status" value="1"/>
</dbReference>
<dbReference type="PANTHER" id="PTHR47977">
    <property type="entry name" value="RAS-RELATED PROTEIN RAB"/>
    <property type="match status" value="1"/>
</dbReference>
<protein>
    <recommendedName>
        <fullName evidence="7">RAB44, member RAS oncogene family</fullName>
    </recommendedName>
</protein>
<feature type="compositionally biased region" description="Polar residues" evidence="4">
    <location>
        <begin position="423"/>
        <end position="436"/>
    </location>
</feature>
<name>A0A663LMP8_ATHCN</name>
<feature type="compositionally biased region" description="Low complexity" evidence="4">
    <location>
        <begin position="529"/>
        <end position="541"/>
    </location>
</feature>
<dbReference type="InterPro" id="IPR027417">
    <property type="entry name" value="P-loop_NTPase"/>
</dbReference>
<organism evidence="5 6">
    <name type="scientific">Athene cunicularia</name>
    <name type="common">Burrowing owl</name>
    <name type="synonym">Speotyto cunicularia</name>
    <dbReference type="NCBI Taxonomy" id="194338"/>
    <lineage>
        <taxon>Eukaryota</taxon>
        <taxon>Metazoa</taxon>
        <taxon>Chordata</taxon>
        <taxon>Craniata</taxon>
        <taxon>Vertebrata</taxon>
        <taxon>Euteleostomi</taxon>
        <taxon>Archelosauria</taxon>
        <taxon>Archosauria</taxon>
        <taxon>Dinosauria</taxon>
        <taxon>Saurischia</taxon>
        <taxon>Theropoda</taxon>
        <taxon>Coelurosauria</taxon>
        <taxon>Aves</taxon>
        <taxon>Neognathae</taxon>
        <taxon>Neoaves</taxon>
        <taxon>Telluraves</taxon>
        <taxon>Strigiformes</taxon>
        <taxon>Strigidae</taxon>
        <taxon>Athene</taxon>
    </lineage>
</organism>
<evidence type="ECO:0000313" key="6">
    <source>
        <dbReference type="Proteomes" id="UP000472269"/>
    </source>
</evidence>
<dbReference type="SMART" id="SM00173">
    <property type="entry name" value="RAS"/>
    <property type="match status" value="1"/>
</dbReference>
<dbReference type="NCBIfam" id="TIGR00231">
    <property type="entry name" value="small_GTP"/>
    <property type="match status" value="1"/>
</dbReference>
<dbReference type="Proteomes" id="UP000472269">
    <property type="component" value="Unplaced"/>
</dbReference>
<reference evidence="5" key="1">
    <citation type="submission" date="2025-08" db="UniProtKB">
        <authorList>
            <consortium name="Ensembl"/>
        </authorList>
    </citation>
    <scope>IDENTIFICATION</scope>
</reference>
<feature type="compositionally biased region" description="Low complexity" evidence="4">
    <location>
        <begin position="68"/>
        <end position="77"/>
    </location>
</feature>
<dbReference type="PROSITE" id="PS51421">
    <property type="entry name" value="RAS"/>
    <property type="match status" value="1"/>
</dbReference>
<dbReference type="GO" id="GO:0003924">
    <property type="term" value="F:GTPase activity"/>
    <property type="evidence" value="ECO:0007669"/>
    <property type="project" value="InterPro"/>
</dbReference>
<dbReference type="SMART" id="SM00174">
    <property type="entry name" value="RHO"/>
    <property type="match status" value="1"/>
</dbReference>
<dbReference type="PROSITE" id="PS51419">
    <property type="entry name" value="RAB"/>
    <property type="match status" value="1"/>
</dbReference>